<dbReference type="Proteomes" id="UP000008068">
    <property type="component" value="Unassembled WGS sequence"/>
</dbReference>
<dbReference type="EMBL" id="GL379806">
    <property type="protein sequence ID" value="EGT40809.1"/>
    <property type="molecule type" value="Genomic_DNA"/>
</dbReference>
<evidence type="ECO:0000313" key="1">
    <source>
        <dbReference type="EMBL" id="EGT40809.1"/>
    </source>
</evidence>
<gene>
    <name evidence="1" type="ORF">CAEBREN_06469</name>
</gene>
<reference evidence="2" key="1">
    <citation type="submission" date="2011-07" db="EMBL/GenBank/DDBJ databases">
        <authorList>
            <consortium name="Caenorhabditis brenneri Sequencing and Analysis Consortium"/>
            <person name="Wilson R.K."/>
        </authorList>
    </citation>
    <scope>NUCLEOTIDE SEQUENCE [LARGE SCALE GENOMIC DNA]</scope>
    <source>
        <strain evidence="2">PB2801</strain>
    </source>
</reference>
<evidence type="ECO:0000313" key="2">
    <source>
        <dbReference type="Proteomes" id="UP000008068"/>
    </source>
</evidence>
<proteinExistence type="predicted"/>
<accession>G0MQD4</accession>
<dbReference type="InParanoid" id="G0MQD4"/>
<organism evidence="2">
    <name type="scientific">Caenorhabditis brenneri</name>
    <name type="common">Nematode worm</name>
    <dbReference type="NCBI Taxonomy" id="135651"/>
    <lineage>
        <taxon>Eukaryota</taxon>
        <taxon>Metazoa</taxon>
        <taxon>Ecdysozoa</taxon>
        <taxon>Nematoda</taxon>
        <taxon>Chromadorea</taxon>
        <taxon>Rhabditida</taxon>
        <taxon>Rhabditina</taxon>
        <taxon>Rhabditomorpha</taxon>
        <taxon>Rhabditoidea</taxon>
        <taxon>Rhabditidae</taxon>
        <taxon>Peloderinae</taxon>
        <taxon>Caenorhabditis</taxon>
    </lineage>
</organism>
<dbReference type="OrthoDB" id="10425524at2759"/>
<dbReference type="HOGENOM" id="CLU_1950678_0_0_1"/>
<sequence length="129" mass="14132">MFLWLAAAAPKTLPIPEGKHYGPAEALFGERYEIGCFTEIAYSVCFMKQLPYRENMFKNGVACTSCSTHCEFSKLMDGTIDEGELCVPPKEPSVNYVAANVSLTGSANDYSPPVAMVAVSMIFSMFFGF</sequence>
<name>G0MQD4_CAEBE</name>
<protein>
    <submittedName>
        <fullName evidence="1">Uncharacterized protein</fullName>
    </submittedName>
</protein>
<keyword evidence="2" id="KW-1185">Reference proteome</keyword>
<dbReference type="OMA" id="CFTEIAY"/>
<dbReference type="AlphaFoldDB" id="G0MQD4"/>